<dbReference type="Pfam" id="PF00059">
    <property type="entry name" value="Lectin_C"/>
    <property type="match status" value="1"/>
</dbReference>
<dbReference type="EMBL" id="KN571502">
    <property type="protein sequence ID" value="KHJ83847.1"/>
    <property type="molecule type" value="Genomic_DNA"/>
</dbReference>
<dbReference type="AlphaFoldDB" id="A0A0B1SJY2"/>
<organism evidence="2 3">
    <name type="scientific">Oesophagostomum dentatum</name>
    <name type="common">Nodular worm</name>
    <dbReference type="NCBI Taxonomy" id="61180"/>
    <lineage>
        <taxon>Eukaryota</taxon>
        <taxon>Metazoa</taxon>
        <taxon>Ecdysozoa</taxon>
        <taxon>Nematoda</taxon>
        <taxon>Chromadorea</taxon>
        <taxon>Rhabditida</taxon>
        <taxon>Rhabditina</taxon>
        <taxon>Rhabditomorpha</taxon>
        <taxon>Strongyloidea</taxon>
        <taxon>Strongylidae</taxon>
        <taxon>Oesophagostomum</taxon>
    </lineage>
</organism>
<dbReference type="SMART" id="SM00034">
    <property type="entry name" value="CLECT"/>
    <property type="match status" value="1"/>
</dbReference>
<dbReference type="OrthoDB" id="5868435at2759"/>
<name>A0A0B1SJY2_OESDE</name>
<proteinExistence type="predicted"/>
<accession>A0A0B1SJY2</accession>
<dbReference type="InterPro" id="IPR001304">
    <property type="entry name" value="C-type_lectin-like"/>
</dbReference>
<dbReference type="Gene3D" id="3.10.100.10">
    <property type="entry name" value="Mannose-Binding Protein A, subunit A"/>
    <property type="match status" value="2"/>
</dbReference>
<dbReference type="InterPro" id="IPR050111">
    <property type="entry name" value="C-type_lectin/snaclec_domain"/>
</dbReference>
<gene>
    <name evidence="2" type="ORF">OESDEN_16448</name>
</gene>
<protein>
    <submittedName>
        <fullName evidence="2">Lectin C-type domain protein</fullName>
    </submittedName>
</protein>
<dbReference type="InterPro" id="IPR016186">
    <property type="entry name" value="C-type_lectin-like/link_sf"/>
</dbReference>
<feature type="domain" description="C-type lectin" evidence="1">
    <location>
        <begin position="56"/>
        <end position="159"/>
    </location>
</feature>
<dbReference type="SUPFAM" id="SSF56436">
    <property type="entry name" value="C-type lectin-like"/>
    <property type="match status" value="2"/>
</dbReference>
<evidence type="ECO:0000313" key="2">
    <source>
        <dbReference type="EMBL" id="KHJ83847.1"/>
    </source>
</evidence>
<evidence type="ECO:0000259" key="1">
    <source>
        <dbReference type="PROSITE" id="PS50041"/>
    </source>
</evidence>
<keyword evidence="3" id="KW-1185">Reference proteome</keyword>
<dbReference type="CDD" id="cd00037">
    <property type="entry name" value="CLECT"/>
    <property type="match status" value="1"/>
</dbReference>
<dbReference type="Proteomes" id="UP000053660">
    <property type="component" value="Unassembled WGS sequence"/>
</dbReference>
<dbReference type="PROSITE" id="PS50041">
    <property type="entry name" value="C_TYPE_LECTIN_2"/>
    <property type="match status" value="1"/>
</dbReference>
<dbReference type="InterPro" id="IPR016187">
    <property type="entry name" value="CTDL_fold"/>
</dbReference>
<reference evidence="2 3" key="1">
    <citation type="submission" date="2014-03" db="EMBL/GenBank/DDBJ databases">
        <title>Draft genome of the hookworm Oesophagostomum dentatum.</title>
        <authorList>
            <person name="Mitreva M."/>
        </authorList>
    </citation>
    <scope>NUCLEOTIDE SEQUENCE [LARGE SCALE GENOMIC DNA]</scope>
    <source>
        <strain evidence="2 3">OD-Hann</strain>
    </source>
</reference>
<evidence type="ECO:0000313" key="3">
    <source>
        <dbReference type="Proteomes" id="UP000053660"/>
    </source>
</evidence>
<feature type="non-terminal residue" evidence="2">
    <location>
        <position position="211"/>
    </location>
</feature>
<dbReference type="PANTHER" id="PTHR22803">
    <property type="entry name" value="MANNOSE, PHOSPHOLIPASE, LECTIN RECEPTOR RELATED"/>
    <property type="match status" value="1"/>
</dbReference>
<sequence>MILSGENFGKWLFYDEYAGVIRPFACQVPDCSSAVEKELVQLLDRPGYSDNDTSDYYLFGSVKSTLSFYDAEGECQRLGGHLPSISNAYENARVQNAAAKLFGTDNSIILGYYTPDDEFSWTDGNPSAYANWASGQLFGTDNSIILGYYTSDDEFSWTDGNPSAYTNWASGQPERDIPQPVAWMNLQSGFWDATYYGSMGFFMCALPAHRQ</sequence>